<protein>
    <submittedName>
        <fullName evidence="8">Polysaccharide synthesis protein GtrA</fullName>
    </submittedName>
</protein>
<dbReference type="OrthoDB" id="7926501at2"/>
<proteinExistence type="inferred from homology"/>
<sequence length="133" mass="14833">MRPHLIQLFLFAVAGIIGFLVDTAVLYILAPYMGPFYARILSFLAAVLTTWIVNRALAFRNQSSTLSKKSEFTRYLILMMAGGLINYAVYSSLIVYSLLVRQYLVLGVAAGSLAGMVVNYLSSRFLIYRFPSS</sequence>
<keyword evidence="9" id="KW-1185">Reference proteome</keyword>
<dbReference type="InterPro" id="IPR051401">
    <property type="entry name" value="GtrA_CellWall_Glycosyl"/>
</dbReference>
<feature type="domain" description="GtrA/DPMS transmembrane" evidence="7">
    <location>
        <begin position="11"/>
        <end position="127"/>
    </location>
</feature>
<feature type="transmembrane region" description="Helical" evidence="6">
    <location>
        <begin position="102"/>
        <end position="121"/>
    </location>
</feature>
<keyword evidence="4 6" id="KW-1133">Transmembrane helix</keyword>
<dbReference type="EMBL" id="NJIH01000003">
    <property type="protein sequence ID" value="OWT63860.1"/>
    <property type="molecule type" value="Genomic_DNA"/>
</dbReference>
<comment type="caution">
    <text evidence="8">The sequence shown here is derived from an EMBL/GenBank/DDBJ whole genome shotgun (WGS) entry which is preliminary data.</text>
</comment>
<dbReference type="AlphaFoldDB" id="A0A225MVL2"/>
<keyword evidence="3 6" id="KW-0812">Transmembrane</keyword>
<evidence type="ECO:0000313" key="8">
    <source>
        <dbReference type="EMBL" id="OWT63860.1"/>
    </source>
</evidence>
<feature type="transmembrane region" description="Helical" evidence="6">
    <location>
        <begin position="7"/>
        <end position="30"/>
    </location>
</feature>
<dbReference type="Pfam" id="PF04138">
    <property type="entry name" value="GtrA_DPMS_TM"/>
    <property type="match status" value="1"/>
</dbReference>
<comment type="similarity">
    <text evidence="2">Belongs to the GtrA family.</text>
</comment>
<evidence type="ECO:0000256" key="6">
    <source>
        <dbReference type="SAM" id="Phobius"/>
    </source>
</evidence>
<dbReference type="GO" id="GO:0005886">
    <property type="term" value="C:plasma membrane"/>
    <property type="evidence" value="ECO:0007669"/>
    <property type="project" value="TreeGrafter"/>
</dbReference>
<evidence type="ECO:0000256" key="5">
    <source>
        <dbReference type="ARBA" id="ARBA00023136"/>
    </source>
</evidence>
<dbReference type="RefSeq" id="WP_088602439.1">
    <property type="nucleotide sequence ID" value="NZ_NJIH01000003.1"/>
</dbReference>
<evidence type="ECO:0000256" key="4">
    <source>
        <dbReference type="ARBA" id="ARBA00022989"/>
    </source>
</evidence>
<gene>
    <name evidence="8" type="ORF">CEY11_06010</name>
</gene>
<dbReference type="Proteomes" id="UP000214603">
    <property type="component" value="Unassembled WGS sequence"/>
</dbReference>
<evidence type="ECO:0000259" key="7">
    <source>
        <dbReference type="Pfam" id="PF04138"/>
    </source>
</evidence>
<evidence type="ECO:0000256" key="1">
    <source>
        <dbReference type="ARBA" id="ARBA00004141"/>
    </source>
</evidence>
<dbReference type="GO" id="GO:0000271">
    <property type="term" value="P:polysaccharide biosynthetic process"/>
    <property type="evidence" value="ECO:0007669"/>
    <property type="project" value="InterPro"/>
</dbReference>
<dbReference type="PANTHER" id="PTHR38459:SF1">
    <property type="entry name" value="PROPHAGE BACTOPRENOL-LINKED GLUCOSE TRANSLOCASE HOMOLOG"/>
    <property type="match status" value="1"/>
</dbReference>
<keyword evidence="5 6" id="KW-0472">Membrane</keyword>
<evidence type="ECO:0000256" key="3">
    <source>
        <dbReference type="ARBA" id="ARBA00022692"/>
    </source>
</evidence>
<name>A0A225MVL2_9BURK</name>
<feature type="transmembrane region" description="Helical" evidence="6">
    <location>
        <begin position="75"/>
        <end position="96"/>
    </location>
</feature>
<evidence type="ECO:0000256" key="2">
    <source>
        <dbReference type="ARBA" id="ARBA00009399"/>
    </source>
</evidence>
<dbReference type="InterPro" id="IPR007267">
    <property type="entry name" value="GtrA_DPMS_TM"/>
</dbReference>
<comment type="subcellular location">
    <subcellularLocation>
        <location evidence="1">Membrane</location>
        <topology evidence="1">Multi-pass membrane protein</topology>
    </subcellularLocation>
</comment>
<evidence type="ECO:0000313" key="9">
    <source>
        <dbReference type="Proteomes" id="UP000214603"/>
    </source>
</evidence>
<dbReference type="PANTHER" id="PTHR38459">
    <property type="entry name" value="PROPHAGE BACTOPRENOL-LINKED GLUCOSE TRANSLOCASE HOMOLOG"/>
    <property type="match status" value="1"/>
</dbReference>
<accession>A0A225MVL2</accession>
<feature type="transmembrane region" description="Helical" evidence="6">
    <location>
        <begin position="36"/>
        <end position="54"/>
    </location>
</feature>
<organism evidence="8 9">
    <name type="scientific">Candidimonas nitroreducens</name>
    <dbReference type="NCBI Taxonomy" id="683354"/>
    <lineage>
        <taxon>Bacteria</taxon>
        <taxon>Pseudomonadati</taxon>
        <taxon>Pseudomonadota</taxon>
        <taxon>Betaproteobacteria</taxon>
        <taxon>Burkholderiales</taxon>
        <taxon>Alcaligenaceae</taxon>
        <taxon>Candidimonas</taxon>
    </lineage>
</organism>
<reference evidence="9" key="1">
    <citation type="submission" date="2017-06" db="EMBL/GenBank/DDBJ databases">
        <title>Herbaspirillum phytohormonus sp. nov., isolated from the root nodule of Robinia pseudoacacia in lead-zinc mine.</title>
        <authorList>
            <person name="Fan M."/>
            <person name="Lin Y."/>
        </authorList>
    </citation>
    <scope>NUCLEOTIDE SEQUENCE [LARGE SCALE GENOMIC DNA]</scope>
    <source>
        <strain evidence="9">SC-089</strain>
    </source>
</reference>